<dbReference type="InterPro" id="IPR056976">
    <property type="entry name" value="EGF1_RECK"/>
</dbReference>
<dbReference type="InterPro" id="IPR056978">
    <property type="entry name" value="CC4_RECK"/>
</dbReference>
<keyword evidence="9" id="KW-0472">Membrane</keyword>
<evidence type="ECO:0000313" key="16">
    <source>
        <dbReference type="EMBL" id="CAD7197217.1"/>
    </source>
</evidence>
<feature type="domain" description="Kazal-like" evidence="15">
    <location>
        <begin position="727"/>
        <end position="773"/>
    </location>
</feature>
<dbReference type="Pfam" id="PF23298">
    <property type="entry name" value="FZ_RECK"/>
    <property type="match status" value="1"/>
</dbReference>
<dbReference type="PROSITE" id="PS00282">
    <property type="entry name" value="KAZAL_1"/>
    <property type="match status" value="1"/>
</dbReference>
<reference evidence="16" key="1">
    <citation type="submission" date="2020-11" db="EMBL/GenBank/DDBJ databases">
        <authorList>
            <person name="Tran Van P."/>
        </authorList>
    </citation>
    <scope>NUCLEOTIDE SEQUENCE</scope>
</reference>
<keyword evidence="6" id="KW-0732">Signal</keyword>
<evidence type="ECO:0000256" key="9">
    <source>
        <dbReference type="ARBA" id="ARBA00023136"/>
    </source>
</evidence>
<keyword evidence="2" id="KW-1003">Cell membrane</keyword>
<dbReference type="PANTHER" id="PTHR13487:SF3">
    <property type="entry name" value="REVERSION-INDUCING CYSTEINE-RICH PROTEIN WITH KAZAL MOTIFS"/>
    <property type="match status" value="1"/>
</dbReference>
<evidence type="ECO:0000256" key="6">
    <source>
        <dbReference type="ARBA" id="ARBA00022729"/>
    </source>
</evidence>
<evidence type="ECO:0000256" key="14">
    <source>
        <dbReference type="ARBA" id="ARBA00073829"/>
    </source>
</evidence>
<feature type="domain" description="Kazal-like" evidence="15">
    <location>
        <begin position="798"/>
        <end position="853"/>
    </location>
</feature>
<evidence type="ECO:0000256" key="5">
    <source>
        <dbReference type="ARBA" id="ARBA00022690"/>
    </source>
</evidence>
<keyword evidence="7" id="KW-0677">Repeat</keyword>
<evidence type="ECO:0000256" key="1">
    <source>
        <dbReference type="ARBA" id="ARBA00004609"/>
    </source>
</evidence>
<dbReference type="GO" id="GO:0008191">
    <property type="term" value="F:metalloendopeptidase inhibitor activity"/>
    <property type="evidence" value="ECO:0007669"/>
    <property type="project" value="InterPro"/>
</dbReference>
<dbReference type="Gene3D" id="3.30.60.30">
    <property type="match status" value="2"/>
</dbReference>
<dbReference type="PROSITE" id="PS51465">
    <property type="entry name" value="KAZAL_2"/>
    <property type="match status" value="2"/>
</dbReference>
<dbReference type="Pfam" id="PF25028">
    <property type="entry name" value="FnI_RECK"/>
    <property type="match status" value="1"/>
</dbReference>
<dbReference type="SUPFAM" id="SSF69360">
    <property type="entry name" value="Cell wall binding repeat"/>
    <property type="match status" value="1"/>
</dbReference>
<evidence type="ECO:0000256" key="7">
    <source>
        <dbReference type="ARBA" id="ARBA00022737"/>
    </source>
</evidence>
<keyword evidence="11" id="KW-0325">Glycoprotein</keyword>
<keyword evidence="12" id="KW-0449">Lipoprotein</keyword>
<name>A0A7R8VF02_TIMDO</name>
<accession>A0A7R8VF02</accession>
<dbReference type="GO" id="GO:0004867">
    <property type="term" value="F:serine-type endopeptidase inhibitor activity"/>
    <property type="evidence" value="ECO:0007669"/>
    <property type="project" value="UniProtKB-KW"/>
</dbReference>
<comment type="similarity">
    <text evidence="13">Belongs to the RECK family.</text>
</comment>
<keyword evidence="10" id="KW-1015">Disulfide bond</keyword>
<dbReference type="Pfam" id="PF07648">
    <property type="entry name" value="Kazal_2"/>
    <property type="match status" value="3"/>
</dbReference>
<evidence type="ECO:0000256" key="11">
    <source>
        <dbReference type="ARBA" id="ARBA00023180"/>
    </source>
</evidence>
<comment type="subcellular location">
    <subcellularLocation>
        <location evidence="1">Cell membrane</location>
        <topology evidence="1">Lipid-anchor</topology>
        <topology evidence="1">GPI-anchor</topology>
    </subcellularLocation>
</comment>
<evidence type="ECO:0000256" key="13">
    <source>
        <dbReference type="ARBA" id="ARBA00061636"/>
    </source>
</evidence>
<dbReference type="InterPro" id="IPR002350">
    <property type="entry name" value="Kazal_dom"/>
</dbReference>
<dbReference type="EMBL" id="OA565532">
    <property type="protein sequence ID" value="CAD7197217.1"/>
    <property type="molecule type" value="Genomic_DNA"/>
</dbReference>
<evidence type="ECO:0000256" key="8">
    <source>
        <dbReference type="ARBA" id="ARBA00022900"/>
    </source>
</evidence>
<keyword evidence="5" id="KW-0646">Protease inhibitor</keyword>
<keyword evidence="4" id="KW-0879">Wnt signaling pathway</keyword>
<dbReference type="Pfam" id="PF22961">
    <property type="entry name" value="RECK-like_N"/>
    <property type="match status" value="1"/>
</dbReference>
<protein>
    <recommendedName>
        <fullName evidence="14">Reversion-inducing cysteine-rich protein with Kazal motifs</fullName>
    </recommendedName>
</protein>
<keyword evidence="3" id="KW-0336">GPI-anchor</keyword>
<dbReference type="Pfam" id="PF23332">
    <property type="entry name" value="CC4_RECK"/>
    <property type="match status" value="2"/>
</dbReference>
<evidence type="ECO:0000256" key="2">
    <source>
        <dbReference type="ARBA" id="ARBA00022475"/>
    </source>
</evidence>
<dbReference type="SUPFAM" id="SSF100895">
    <property type="entry name" value="Kazal-type serine protease inhibitors"/>
    <property type="match status" value="3"/>
</dbReference>
<organism evidence="16">
    <name type="scientific">Timema douglasi</name>
    <name type="common">Walking stick</name>
    <dbReference type="NCBI Taxonomy" id="61478"/>
    <lineage>
        <taxon>Eukaryota</taxon>
        <taxon>Metazoa</taxon>
        <taxon>Ecdysozoa</taxon>
        <taxon>Arthropoda</taxon>
        <taxon>Hexapoda</taxon>
        <taxon>Insecta</taxon>
        <taxon>Pterygota</taxon>
        <taxon>Neoptera</taxon>
        <taxon>Polyneoptera</taxon>
        <taxon>Phasmatodea</taxon>
        <taxon>Timematodea</taxon>
        <taxon>Timematoidea</taxon>
        <taxon>Timematidae</taxon>
        <taxon>Timema</taxon>
    </lineage>
</organism>
<dbReference type="GO" id="GO:0098552">
    <property type="term" value="C:side of membrane"/>
    <property type="evidence" value="ECO:0007669"/>
    <property type="project" value="UniProtKB-KW"/>
</dbReference>
<dbReference type="InterPro" id="IPR055110">
    <property type="entry name" value="RECK-like_N"/>
</dbReference>
<evidence type="ECO:0000256" key="4">
    <source>
        <dbReference type="ARBA" id="ARBA00022687"/>
    </source>
</evidence>
<evidence type="ECO:0000256" key="3">
    <source>
        <dbReference type="ARBA" id="ARBA00022622"/>
    </source>
</evidence>
<dbReference type="InterPro" id="IPR056977">
    <property type="entry name" value="FnI_RECK"/>
</dbReference>
<dbReference type="GO" id="GO:0030198">
    <property type="term" value="P:extracellular matrix organization"/>
    <property type="evidence" value="ECO:0007669"/>
    <property type="project" value="TreeGrafter"/>
</dbReference>
<gene>
    <name evidence="16" type="ORF">TDIB3V08_LOCUS3529</name>
</gene>
<dbReference type="Pfam" id="PF25027">
    <property type="entry name" value="EGF1_RECK"/>
    <property type="match status" value="1"/>
</dbReference>
<dbReference type="InterPro" id="IPR056979">
    <property type="entry name" value="FZ_RECK"/>
</dbReference>
<keyword evidence="8" id="KW-0722">Serine protease inhibitor</keyword>
<sequence>MDRLADIYYNPSHPAGFAGAASLIKASKKDPEKVDCLQGLNCGRERSDKSALDSVSDPVHTTEIRTLISPSSAVELNMTSALANYATELPLAALASDSSIREESLQNVHKFCSTPVGFWECLNQTLDEVRRCHFDYLFSTLADGGCVSEMSRGEKWSGRSCCSLPQSGKCQLACVTAASREDLASNCRQSDELSFFTCLDRQEFGAECCANAHTPQCHQACRAIFRSQLTPTREIKTAVNERCHDDSPRVLQCVKNITRVNLAIDPHNYLHCCDKAGNEDCKDTCKRILRTKTSDQEIVDSLQEEGCGPPLPHDKLWQCFLRSYDTAPSTFELSRIDRMGMDSAKLHCCSKAVGSSCRRLCVKTFSNEWTRSWDDFDRECLSQLSEDTLYHCIDEALADQLAFPELTHCSFLRQPAHEIEVGLCCLPKPMYYVRWVSLDAVEEPCELGCDGLSYCTNFNNRPTELFRSCTRQADDAARFDTALWQQEGYLGLPGLNLPVRNISKCSPNVWKAVACALQIKPCHRHSHANRICREDCLDLLSECLDWTRMSGGHTAVSLCLRLSPDHPDTPCISLKQFLQPSDSPYFPPHKGVTSPCKGAPCNSSEVCLINRRCSPGSSCLPYTCVPGCKLGEVSQYIVPEGSYVRIPAMTSGMKSCLKICQCSANGAIEHCQPMPCYPLNSCLIGNRKIEHGTTFHIDCKLGSCYAGELSYSKKQCEMSSLGGHDDAYTSLPCNCRPHYVPVCGRNGNTYPSACLARCADLKDSDFEYHPCSAINPCENNPCGEGKTCHLARKVCLSLLKNIPCRQYECVDNSVSCSSTAHGPVCDTEGKEHPNMCYLVRYGKTLAYRGPCLVNCESKGTVCGINGETYTSECAAFAARVSVDYSGPCMALGLIGDQAVPQCGDVIVCPPLLRPGCLGVTPPGACCPICGGALRFLYSQKQVDRALYILRGNTLSALTVHAVLTALERQVQVAECAVRGYLTVETDLFVLVQPVGSTRPPSDVQLEACIREAEKLANLVRGSSPRVLSNISSLWVIYYPFGLCINPLGDVSSLWAKYHPSGYSITPLGDVSSLWAKYHPSGYCITPLGIVSPLWAIYHPSGLHITPIGNISPLWEIYYPFGLCINPLGDVSSLWVMYHPSGLSITPLGYISSLWAMYHPSGYCITPLGDVSSLWAMYHPSGQCINPMGIVSPLWALYQSSGYCITALGDVSSLWAMYHPSGRCIIPLGNVSPIWVLYHPSGRCIIPLGNVSSLWAMYHPSGYCITPLGDISSLWAIYHPSG</sequence>
<dbReference type="GO" id="GO:0005886">
    <property type="term" value="C:plasma membrane"/>
    <property type="evidence" value="ECO:0007669"/>
    <property type="project" value="UniProtKB-SubCell"/>
</dbReference>
<evidence type="ECO:0000259" key="15">
    <source>
        <dbReference type="PROSITE" id="PS51465"/>
    </source>
</evidence>
<proteinExistence type="inferred from homology"/>
<dbReference type="SMART" id="SM00280">
    <property type="entry name" value="KAZAL"/>
    <property type="match status" value="3"/>
</dbReference>
<dbReference type="FunFam" id="3.30.60.30:FF:000011">
    <property type="entry name" value="reversion-inducing cysteine-rich protein with Kazal motifs isoform X1"/>
    <property type="match status" value="1"/>
</dbReference>
<dbReference type="GO" id="GO:0016055">
    <property type="term" value="P:Wnt signaling pathway"/>
    <property type="evidence" value="ECO:0007669"/>
    <property type="project" value="UniProtKB-KW"/>
</dbReference>
<dbReference type="InterPro" id="IPR039016">
    <property type="entry name" value="RECK"/>
</dbReference>
<evidence type="ECO:0000256" key="12">
    <source>
        <dbReference type="ARBA" id="ARBA00023288"/>
    </source>
</evidence>
<evidence type="ECO:0000256" key="10">
    <source>
        <dbReference type="ARBA" id="ARBA00023157"/>
    </source>
</evidence>
<dbReference type="InterPro" id="IPR036058">
    <property type="entry name" value="Kazal_dom_sf"/>
</dbReference>
<dbReference type="PANTHER" id="PTHR13487">
    <property type="entry name" value="SERINE PROTEASE INHIBITOR"/>
    <property type="match status" value="1"/>
</dbReference>